<dbReference type="EMBL" id="CP003732">
    <property type="protein sequence ID" value="AFV10995.1"/>
    <property type="molecule type" value="Genomic_DNA"/>
</dbReference>
<evidence type="ECO:0000313" key="2">
    <source>
        <dbReference type="Proteomes" id="UP000000467"/>
    </source>
</evidence>
<dbReference type="Proteomes" id="UP000000467">
    <property type="component" value="Chromosome"/>
</dbReference>
<dbReference type="KEGG" id="tpz:Tph_c07630"/>
<keyword evidence="2" id="KW-1185">Reference proteome</keyword>
<sequence length="47" mass="5400">MNLEKSRNAEYKKSAALLSLLVGLDADAEEKIYRCFQNMGIDDFFLK</sequence>
<organism evidence="1 2">
    <name type="scientific">Thermacetogenium phaeum (strain ATCC BAA-254 / DSM 26808 / PB)</name>
    <dbReference type="NCBI Taxonomy" id="1089553"/>
    <lineage>
        <taxon>Bacteria</taxon>
        <taxon>Bacillati</taxon>
        <taxon>Bacillota</taxon>
        <taxon>Clostridia</taxon>
        <taxon>Thermoanaerobacterales</taxon>
        <taxon>Thermoanaerobacteraceae</taxon>
        <taxon>Thermacetogenium</taxon>
    </lineage>
</organism>
<dbReference type="OrthoDB" id="1808488at2"/>
<reference evidence="1 2" key="1">
    <citation type="journal article" date="2012" name="BMC Genomics">
        <title>Genome-guided analysis of physiological and morphological traits of the fermentative acetate oxidizer Thermacetogenium phaeum.</title>
        <authorList>
            <person name="Oehler D."/>
            <person name="Poehlein A."/>
            <person name="Leimbach A."/>
            <person name="Muller N."/>
            <person name="Daniel R."/>
            <person name="Gottschalk G."/>
            <person name="Schink B."/>
        </authorList>
    </citation>
    <scope>NUCLEOTIDE SEQUENCE [LARGE SCALE GENOMIC DNA]</scope>
    <source>
        <strain evidence="2">ATCC BAA-254 / DSM 26808 / PB</strain>
    </source>
</reference>
<name>K4LG94_THEPS</name>
<proteinExistence type="predicted"/>
<dbReference type="AlphaFoldDB" id="K4LG94"/>
<gene>
    <name evidence="1" type="ordered locus">Tph_c07630</name>
</gene>
<dbReference type="HOGENOM" id="CLU_3174248_0_0_9"/>
<accession>K4LG94</accession>
<evidence type="ECO:0000313" key="1">
    <source>
        <dbReference type="EMBL" id="AFV10995.1"/>
    </source>
</evidence>
<dbReference type="RefSeq" id="WP_015049879.1">
    <property type="nucleotide sequence ID" value="NC_018870.1"/>
</dbReference>
<protein>
    <submittedName>
        <fullName evidence="1">Uncharacterized protein</fullName>
    </submittedName>
</protein>
<dbReference type="STRING" id="1089553.Tph_c07630"/>